<sequence>MSSDEECPVNWWRWLAVSLPVAIICCIISWTFIYCTSLVSWYAEGPFLGLTLLVLSVAPGSTWRRCWSFRLLCWRNLCSRMPWNVIITLGSVMALTKTVEEYRLVEAGLAKLDDQFWTQRSTKASQFILVSVAAVLSELVVGDSLARSMAATVVRVAVVTETPVSFYVVPVSLAASMNVMLPISLPLLIMREYLQTKCAQMVAYGVFLKCAAVIVIFISMNTVGLILFQGDPPARAQAIFAFHNASDVEATAMLRPV</sequence>
<comment type="caution">
    <text evidence="1">The sequence shown here is derived from an EMBL/GenBank/DDBJ whole genome shotgun (WGS) entry which is preliminary data.</text>
</comment>
<organism evidence="1 2">
    <name type="scientific">Dermacentor silvarum</name>
    <name type="common">Tick</name>
    <dbReference type="NCBI Taxonomy" id="543639"/>
    <lineage>
        <taxon>Eukaryota</taxon>
        <taxon>Metazoa</taxon>
        <taxon>Ecdysozoa</taxon>
        <taxon>Arthropoda</taxon>
        <taxon>Chelicerata</taxon>
        <taxon>Arachnida</taxon>
        <taxon>Acari</taxon>
        <taxon>Parasitiformes</taxon>
        <taxon>Ixodida</taxon>
        <taxon>Ixodoidea</taxon>
        <taxon>Ixodidae</taxon>
        <taxon>Rhipicephalinae</taxon>
        <taxon>Dermacentor</taxon>
    </lineage>
</organism>
<evidence type="ECO:0000313" key="1">
    <source>
        <dbReference type="EMBL" id="KAH7959812.1"/>
    </source>
</evidence>
<dbReference type="Proteomes" id="UP000821865">
    <property type="component" value="Chromosome 3"/>
</dbReference>
<gene>
    <name evidence="1" type="ORF">HPB49_013973</name>
</gene>
<keyword evidence="2" id="KW-1185">Reference proteome</keyword>
<name>A0ACB8D5V7_DERSI</name>
<reference evidence="1" key="1">
    <citation type="submission" date="2020-05" db="EMBL/GenBank/DDBJ databases">
        <title>Large-scale comparative analyses of tick genomes elucidate their genetic diversity and vector capacities.</title>
        <authorList>
            <person name="Jia N."/>
            <person name="Wang J."/>
            <person name="Shi W."/>
            <person name="Du L."/>
            <person name="Sun Y."/>
            <person name="Zhan W."/>
            <person name="Jiang J."/>
            <person name="Wang Q."/>
            <person name="Zhang B."/>
            <person name="Ji P."/>
            <person name="Sakyi L.B."/>
            <person name="Cui X."/>
            <person name="Yuan T."/>
            <person name="Jiang B."/>
            <person name="Yang W."/>
            <person name="Lam T.T.-Y."/>
            <person name="Chang Q."/>
            <person name="Ding S."/>
            <person name="Wang X."/>
            <person name="Zhu J."/>
            <person name="Ruan X."/>
            <person name="Zhao L."/>
            <person name="Wei J."/>
            <person name="Que T."/>
            <person name="Du C."/>
            <person name="Cheng J."/>
            <person name="Dai P."/>
            <person name="Han X."/>
            <person name="Huang E."/>
            <person name="Gao Y."/>
            <person name="Liu J."/>
            <person name="Shao H."/>
            <person name="Ye R."/>
            <person name="Li L."/>
            <person name="Wei W."/>
            <person name="Wang X."/>
            <person name="Wang C."/>
            <person name="Yang T."/>
            <person name="Huo Q."/>
            <person name="Li W."/>
            <person name="Guo W."/>
            <person name="Chen H."/>
            <person name="Zhou L."/>
            <person name="Ni X."/>
            <person name="Tian J."/>
            <person name="Zhou Y."/>
            <person name="Sheng Y."/>
            <person name="Liu T."/>
            <person name="Pan Y."/>
            <person name="Xia L."/>
            <person name="Li J."/>
            <person name="Zhao F."/>
            <person name="Cao W."/>
        </authorList>
    </citation>
    <scope>NUCLEOTIDE SEQUENCE</scope>
    <source>
        <strain evidence="1">Dsil-2018</strain>
    </source>
</reference>
<dbReference type="EMBL" id="CM023472">
    <property type="protein sequence ID" value="KAH7959812.1"/>
    <property type="molecule type" value="Genomic_DNA"/>
</dbReference>
<protein>
    <submittedName>
        <fullName evidence="1">Uncharacterized protein</fullName>
    </submittedName>
</protein>
<accession>A0ACB8D5V7</accession>
<proteinExistence type="predicted"/>
<evidence type="ECO:0000313" key="2">
    <source>
        <dbReference type="Proteomes" id="UP000821865"/>
    </source>
</evidence>